<dbReference type="GeneID" id="93647466"/>
<keyword evidence="2" id="KW-1185">Reference proteome</keyword>
<dbReference type="VEuPathDB" id="MicrosporidiaDB:NEDG_01116"/>
<reference evidence="1 2" key="1">
    <citation type="submission" date="2016-02" db="EMBL/GenBank/DDBJ databases">
        <title>Discovery of a natural microsporidian pathogen with a broad tissue tropism in Caenorhabditis elegans.</title>
        <authorList>
            <person name="Luallen R.J."/>
            <person name="Reinke A.W."/>
            <person name="Tong L."/>
            <person name="Botts M.R."/>
            <person name="Felix M.-A."/>
            <person name="Troemel E.R."/>
        </authorList>
    </citation>
    <scope>NUCLEOTIDE SEQUENCE [LARGE SCALE GENOMIC DNA]</scope>
    <source>
        <strain evidence="1 2">JUm2807</strain>
    </source>
</reference>
<dbReference type="AlphaFoldDB" id="A0A177EAL7"/>
<organism evidence="1 2">
    <name type="scientific">Nematocida displodere</name>
    <dbReference type="NCBI Taxonomy" id="1805483"/>
    <lineage>
        <taxon>Eukaryota</taxon>
        <taxon>Fungi</taxon>
        <taxon>Fungi incertae sedis</taxon>
        <taxon>Microsporidia</taxon>
        <taxon>Nematocida</taxon>
    </lineage>
</organism>
<name>A0A177EAL7_9MICR</name>
<accession>A0A177EAL7</accession>
<protein>
    <recommendedName>
        <fullName evidence="3">U3 small nucleolar RNA-associated protein 10</fullName>
    </recommendedName>
</protein>
<dbReference type="OrthoDB" id="31183at2759"/>
<proteinExistence type="predicted"/>
<comment type="caution">
    <text evidence="1">The sequence shown here is derived from an EMBL/GenBank/DDBJ whole genome shotgun (WGS) entry which is preliminary data.</text>
</comment>
<dbReference type="EMBL" id="LTDL01000042">
    <property type="protein sequence ID" value="OAG28977.1"/>
    <property type="molecule type" value="Genomic_DNA"/>
</dbReference>
<sequence>MGLSQQLARIRERTGETKGGKHLKEFASLPDAIFYDQVAEAVKEFRSKHGAAYSRHGKYFACFTGTGSRSFRRDRLTEKENEAVSRRVKAFLGALAPYIEHHHTKVLVEWMLRRYRVDTHEYVHLIGAVLRDEQNYNELLLNIERISIKGKEAIMPLITSKYSFQAVGRAVSKSIVLSMALLDSLKRVSVDIDGLRHLGFFEEVLHHAFRESVDEDVLAAWVGALLEVRDALGSEVAGGVAGEVASDMVHSLNRALRSISSRTNLIDEVKARIGLGLGLGSEVEVEVGLGSELAPTLTCLLKHYRKTGDYAPMWESGFRTEFLEEVHREVVSGTSNVDLSAFLGLLTTALVETAHDSGSGAGNSPLTVLLSSKQLFELLIQSQHWKSASRVPVVQALSKIVFCSQRNLVPEIADVDIDTVKSFLPNRQLESKILENAKATKTYRKMVDMLIDVLSDEVIEREVAKEDSWEALSHFLKESRSGVVSRSIRQDVLAAHIGKYLDTVSAFQTYTPIRSQLASHENFKKIESLIREKICKGSRTLSGLLFLLSLAQDFVLLSTLPSLISSVSTLARPEINPGIKAVLTVIQNTRASVPGDSWVRLFRAPTHTDLSISTLLFTGLAQSPPAETGPWTEILLQALRPVPESLIFTPLFLKEKTCLISGVLAQQHALIGDKDVVRACLTLTDLTRGVVLPVVQAKYPYLQTTDQHQILNEALRLKENGDSVLFQSLSQRVSIDALVQLVDLNNAFAVTTVLEAVAAAQAIEEDCISLLIAGRKKRVPEKTLAAAETKALGSAAFHLRLAERLAHHHAKDLGALKSLLGKYLHRHDASALLGALVEKKIDDPQILQMVLRKKPSTASKVAALKLLLFTGGEANLRTALDILRDRRSHQIRRLVASQLPAIVKAVLRFKVEAAEAVSQVLANLIRREENIMSAYIPEITALIKTTRKKLLLPALTLIDLRHLIFSITDLKDWVILREYVARRAEKRPLEKEEQQLLEDFYLTHVSPTKLFATSFAQLFRVGGEPRSLWMALLKKTGGVSPQLLQILSHVVNADQKACAATPSLGMLYSKLEAALLSELRAPTPLFQATLNVLSKYFACDKGTLANFQEILRLTIELALGQSPAQTLTPPQALLLPRLIASLVQSKERHKPMEAEAINQTLLQALAREADKAGLFGILEKTYQKNPQFTGRVLGQSTPYFALVLEHKDKKVRSQAERLMQVIESATGDSPYTQME</sequence>
<dbReference type="RefSeq" id="XP_067543722.1">
    <property type="nucleotide sequence ID" value="XM_067688534.1"/>
</dbReference>
<evidence type="ECO:0008006" key="3">
    <source>
        <dbReference type="Google" id="ProtNLM"/>
    </source>
</evidence>
<gene>
    <name evidence="1" type="ORF">NEDG_01116</name>
</gene>
<dbReference type="Proteomes" id="UP000185944">
    <property type="component" value="Unassembled WGS sequence"/>
</dbReference>
<evidence type="ECO:0000313" key="1">
    <source>
        <dbReference type="EMBL" id="OAG28977.1"/>
    </source>
</evidence>
<evidence type="ECO:0000313" key="2">
    <source>
        <dbReference type="Proteomes" id="UP000185944"/>
    </source>
</evidence>